<proteinExistence type="predicted"/>
<evidence type="ECO:0000256" key="5">
    <source>
        <dbReference type="ARBA" id="ARBA00023014"/>
    </source>
</evidence>
<evidence type="ECO:0000256" key="1">
    <source>
        <dbReference type="ARBA" id="ARBA00001966"/>
    </source>
</evidence>
<name>F8N574_9BACT</name>
<keyword evidence="4" id="KW-0408">Iron</keyword>
<dbReference type="GO" id="GO:0003824">
    <property type="term" value="F:catalytic activity"/>
    <property type="evidence" value="ECO:0007669"/>
    <property type="project" value="InterPro"/>
</dbReference>
<dbReference type="STRING" id="688246.Premu_0030"/>
<gene>
    <name evidence="8" type="ORF">Premu_0030</name>
</gene>
<dbReference type="InterPro" id="IPR007197">
    <property type="entry name" value="rSAM"/>
</dbReference>
<accession>F8N574</accession>
<dbReference type="Gene3D" id="3.20.20.70">
    <property type="entry name" value="Aldolase class I"/>
    <property type="match status" value="1"/>
</dbReference>
<protein>
    <submittedName>
        <fullName evidence="8">Radical SAM domain protein</fullName>
    </submittedName>
</protein>
<dbReference type="HOGENOM" id="CLU_067258_0_0_10"/>
<dbReference type="InterPro" id="IPR050377">
    <property type="entry name" value="Radical_SAM_PqqE_MftC-like"/>
</dbReference>
<keyword evidence="3" id="KW-0479">Metal-binding</keyword>
<dbReference type="InterPro" id="IPR013785">
    <property type="entry name" value="Aldolase_TIM"/>
</dbReference>
<reference evidence="9" key="1">
    <citation type="journal article" date="2011" name="Stand. Genomic Sci.">
        <title>Non-contiguous finished genome sequence of the opportunistic oral pathogen Prevotella multisaccharivorax type strain (PPPA20).</title>
        <authorList>
            <person name="Pati A."/>
            <person name="Gronow S."/>
            <person name="Lu M."/>
            <person name="Lapidus A."/>
            <person name="Nolan M."/>
            <person name="Lucas S."/>
            <person name="Hammon N."/>
            <person name="Deshpande S."/>
            <person name="Cheng J.F."/>
            <person name="Tapia R."/>
            <person name="Han C."/>
            <person name="Goodwin L."/>
            <person name="Pitluck S."/>
            <person name="Liolios K."/>
            <person name="Pagani I."/>
            <person name="Mavromatis K."/>
            <person name="Mikhailova N."/>
            <person name="Huntemann M."/>
            <person name="Chen A."/>
            <person name="Palaniappan K."/>
            <person name="Land M."/>
            <person name="Hauser L."/>
            <person name="Detter J.C."/>
            <person name="Brambilla E.M."/>
            <person name="Rohde M."/>
            <person name="Goker M."/>
            <person name="Woyke T."/>
            <person name="Bristow J."/>
            <person name="Eisen J.A."/>
            <person name="Markowitz V."/>
            <person name="Hugenholtz P."/>
            <person name="Kyrpides N.C."/>
            <person name="Klenk H.P."/>
            <person name="Ivanova N."/>
        </authorList>
    </citation>
    <scope>NUCLEOTIDE SEQUENCE [LARGE SCALE GENOMIC DNA]</scope>
    <source>
        <strain evidence="9">DSM 17128</strain>
    </source>
</reference>
<keyword evidence="5" id="KW-0411">Iron-sulfur</keyword>
<dbReference type="SUPFAM" id="SSF102114">
    <property type="entry name" value="Radical SAM enzymes"/>
    <property type="match status" value="1"/>
</dbReference>
<dbReference type="CDD" id="cd21109">
    <property type="entry name" value="SPASM"/>
    <property type="match status" value="1"/>
</dbReference>
<dbReference type="Pfam" id="PF13186">
    <property type="entry name" value="SPASM"/>
    <property type="match status" value="1"/>
</dbReference>
<dbReference type="eggNOG" id="COG0535">
    <property type="taxonomic scope" value="Bacteria"/>
</dbReference>
<dbReference type="EMBL" id="GL945016">
    <property type="protein sequence ID" value="EGN58239.1"/>
    <property type="molecule type" value="Genomic_DNA"/>
</dbReference>
<evidence type="ECO:0000256" key="2">
    <source>
        <dbReference type="ARBA" id="ARBA00022691"/>
    </source>
</evidence>
<dbReference type="SFLD" id="SFLDS00029">
    <property type="entry name" value="Radical_SAM"/>
    <property type="match status" value="1"/>
</dbReference>
<dbReference type="InterPro" id="IPR023885">
    <property type="entry name" value="4Fe4S-binding_SPASM_dom"/>
</dbReference>
<dbReference type="InterPro" id="IPR058240">
    <property type="entry name" value="rSAM_sf"/>
</dbReference>
<comment type="cofactor">
    <cofactor evidence="1">
        <name>[4Fe-4S] cluster</name>
        <dbReference type="ChEBI" id="CHEBI:49883"/>
    </cofactor>
</comment>
<evidence type="ECO:0000313" key="8">
    <source>
        <dbReference type="EMBL" id="EGN58239.1"/>
    </source>
</evidence>
<organism evidence="8 9">
    <name type="scientific">Hallella multisaccharivorax DSM 17128</name>
    <dbReference type="NCBI Taxonomy" id="688246"/>
    <lineage>
        <taxon>Bacteria</taxon>
        <taxon>Pseudomonadati</taxon>
        <taxon>Bacteroidota</taxon>
        <taxon>Bacteroidia</taxon>
        <taxon>Bacteroidales</taxon>
        <taxon>Prevotellaceae</taxon>
        <taxon>Hallella</taxon>
    </lineage>
</organism>
<evidence type="ECO:0000259" key="6">
    <source>
        <dbReference type="Pfam" id="PF04055"/>
    </source>
</evidence>
<dbReference type="Proteomes" id="UP000002772">
    <property type="component" value="Unassembled WGS sequence"/>
</dbReference>
<dbReference type="GO" id="GO:0051536">
    <property type="term" value="F:iron-sulfur cluster binding"/>
    <property type="evidence" value="ECO:0007669"/>
    <property type="project" value="UniProtKB-KW"/>
</dbReference>
<dbReference type="GO" id="GO:0046872">
    <property type="term" value="F:metal ion binding"/>
    <property type="evidence" value="ECO:0007669"/>
    <property type="project" value="UniProtKB-KW"/>
</dbReference>
<keyword evidence="2" id="KW-0949">S-adenosyl-L-methionine</keyword>
<keyword evidence="9" id="KW-1185">Reference proteome</keyword>
<evidence type="ECO:0000256" key="3">
    <source>
        <dbReference type="ARBA" id="ARBA00022723"/>
    </source>
</evidence>
<dbReference type="OrthoDB" id="6457556at2"/>
<dbReference type="RefSeq" id="WP_007572130.1">
    <property type="nucleotide sequence ID" value="NZ_BPTS01000003.1"/>
</dbReference>
<feature type="domain" description="Radical SAM core" evidence="6">
    <location>
        <begin position="15"/>
        <end position="121"/>
    </location>
</feature>
<evidence type="ECO:0000259" key="7">
    <source>
        <dbReference type="Pfam" id="PF13186"/>
    </source>
</evidence>
<evidence type="ECO:0000256" key="4">
    <source>
        <dbReference type="ARBA" id="ARBA00023004"/>
    </source>
</evidence>
<dbReference type="PANTHER" id="PTHR11228:SF34">
    <property type="entry name" value="TUNGSTEN-CONTAINING ALDEHYDE FERREDOXIN OXIDOREDUCTASE COFACTOR MODIFYING PROTEIN"/>
    <property type="match status" value="1"/>
</dbReference>
<dbReference type="AlphaFoldDB" id="F8N574"/>
<feature type="domain" description="4Fe4S-binding SPASM" evidence="7">
    <location>
        <begin position="223"/>
        <end position="268"/>
    </location>
</feature>
<evidence type="ECO:0000313" key="9">
    <source>
        <dbReference type="Proteomes" id="UP000002772"/>
    </source>
</evidence>
<dbReference type="Pfam" id="PF04055">
    <property type="entry name" value="Radical_SAM"/>
    <property type="match status" value="1"/>
</dbReference>
<dbReference type="PANTHER" id="PTHR11228">
    <property type="entry name" value="RADICAL SAM DOMAIN PROTEIN"/>
    <property type="match status" value="1"/>
</dbReference>
<sequence>MVVPIIEPSAITFLTTFKCTASCRNCCFQCNPNVTKRMTYDEMKGYVDKCLQAYPNIKVMVLTGGECTIFWDDLKKIIEYASRKGLSTRIVTNAWWATTYRMAVLKIKELKNCGLHEINFSTGDDHQQWVPFRRVRNAALASVRLGLVCAVNVETKDYSKFNIDKIISKDKVLSRYATFCDKKEFINGKAIYFEKGIWAPMNKNEQENITYKQYECGYKFKRCDNLFSIIPINPYGEVFACCGITCERNPFLRLGNINKENIKTIYERAFKDIIKIWLYCEGPEKIDRYIKTLKGDKSSNFHPEHSCVLCQRIFCDPNNINILKENSSKFISRILLNYFMFNQ</sequence>